<dbReference type="PANTHER" id="PTHR11732">
    <property type="entry name" value="ALDO/KETO REDUCTASE"/>
    <property type="match status" value="1"/>
</dbReference>
<dbReference type="PROSITE" id="PS00798">
    <property type="entry name" value="ALDOKETO_REDUCTASE_1"/>
    <property type="match status" value="1"/>
</dbReference>
<dbReference type="PROSITE" id="PS00062">
    <property type="entry name" value="ALDOKETO_REDUCTASE_2"/>
    <property type="match status" value="1"/>
</dbReference>
<protein>
    <submittedName>
        <fullName evidence="7">Prostaglandin F synthase 1-like isoform X1</fullName>
    </submittedName>
</protein>
<dbReference type="InterPro" id="IPR018170">
    <property type="entry name" value="Aldo/ket_reductase_CS"/>
</dbReference>
<keyword evidence="2" id="KW-0521">NADP</keyword>
<dbReference type="RefSeq" id="XP_053081179.1">
    <property type="nucleotide sequence ID" value="XM_053225204.1"/>
</dbReference>
<evidence type="ECO:0000256" key="2">
    <source>
        <dbReference type="ARBA" id="ARBA00022857"/>
    </source>
</evidence>
<proteinExistence type="inferred from homology"/>
<dbReference type="PRINTS" id="PR00069">
    <property type="entry name" value="ALDKETRDTASE"/>
</dbReference>
<dbReference type="Proteomes" id="UP001652583">
    <property type="component" value="Chromosome B4"/>
</dbReference>
<keyword evidence="3" id="KW-0560">Oxidoreductase</keyword>
<reference evidence="7" key="1">
    <citation type="submission" date="2025-08" db="UniProtKB">
        <authorList>
            <consortium name="RefSeq"/>
        </authorList>
    </citation>
    <scope>IDENTIFICATION</scope>
    <source>
        <tissue evidence="7">Blood</tissue>
    </source>
</reference>
<evidence type="ECO:0000256" key="4">
    <source>
        <dbReference type="SAM" id="MobiDB-lite"/>
    </source>
</evidence>
<gene>
    <name evidence="7" type="primary">LOC106988139</name>
</gene>
<feature type="domain" description="NADP-dependent oxidoreductase" evidence="5">
    <location>
        <begin position="139"/>
        <end position="420"/>
    </location>
</feature>
<evidence type="ECO:0000259" key="5">
    <source>
        <dbReference type="Pfam" id="PF00248"/>
    </source>
</evidence>
<evidence type="ECO:0000313" key="7">
    <source>
        <dbReference type="RefSeq" id="XP_053081179.1"/>
    </source>
</evidence>
<dbReference type="InterPro" id="IPR023210">
    <property type="entry name" value="NADP_OxRdtase_dom"/>
</dbReference>
<dbReference type="PROSITE" id="PS00063">
    <property type="entry name" value="ALDOKETO_REDUCTASE_3"/>
    <property type="match status" value="1"/>
</dbReference>
<dbReference type="Pfam" id="PF00248">
    <property type="entry name" value="Aldo_ket_red"/>
    <property type="match status" value="1"/>
</dbReference>
<feature type="region of interest" description="Disordered" evidence="4">
    <location>
        <begin position="34"/>
        <end position="68"/>
    </location>
</feature>
<dbReference type="InterPro" id="IPR044482">
    <property type="entry name" value="AKR1C"/>
</dbReference>
<dbReference type="InterPro" id="IPR036812">
    <property type="entry name" value="NAD(P)_OxRdtase_dom_sf"/>
</dbReference>
<organism evidence="6 7">
    <name type="scientific">Acinonyx jubatus</name>
    <name type="common">Cheetah</name>
    <dbReference type="NCBI Taxonomy" id="32536"/>
    <lineage>
        <taxon>Eukaryota</taxon>
        <taxon>Metazoa</taxon>
        <taxon>Chordata</taxon>
        <taxon>Craniata</taxon>
        <taxon>Vertebrata</taxon>
        <taxon>Euteleostomi</taxon>
        <taxon>Mammalia</taxon>
        <taxon>Eutheria</taxon>
        <taxon>Laurasiatheria</taxon>
        <taxon>Carnivora</taxon>
        <taxon>Feliformia</taxon>
        <taxon>Felidae</taxon>
        <taxon>Felinae</taxon>
        <taxon>Acinonyx</taxon>
    </lineage>
</organism>
<evidence type="ECO:0000256" key="3">
    <source>
        <dbReference type="ARBA" id="ARBA00023002"/>
    </source>
</evidence>
<sequence length="456" mass="51181">MWTEVRQRRWRQTLRCGEACSCLTVVQAVTSSESHGPATLGVEGIEKQERRVNSQTGKGVPASSRPAAKPLLGVPSGTLFSSGTVAFDSLVYLTRSSLVQDCDLEFLISLNKKPEEWKGMSSVKLCSVKLNDGFFMPMLGFGTSAPNKVAKSEVEEAVMRAIDVGYRHFDSAYLYLNEEEIGRAIRKKITDGSVKREDIFYTSKVWGTFLRPELVRTSLEISLSKLQLSYVDLYLIHIPIPLKPGEELFPKDEHGELIFDTVDLCATWEAMEKCKDSGLAKSIGVSNFNRKQLERILDKPGLKYKPVCNQVECHPYLNQSKLLEFCKSQDIVLTAYAALGSNSGKEWLSKNNPVLLEDPVLSAIAARHRRTPAQVALRYQLQRGVVALAKSFNEERIRENFQVLDFQLTPEDMESLDSLNRNIRYFVDPLVNRCDGVLCGHPQLMPLSLCLPHQST</sequence>
<keyword evidence="6" id="KW-1185">Reference proteome</keyword>
<evidence type="ECO:0000256" key="1">
    <source>
        <dbReference type="ARBA" id="ARBA00007905"/>
    </source>
</evidence>
<name>A0ABM3QB89_ACIJB</name>
<dbReference type="GeneID" id="106988139"/>
<dbReference type="CDD" id="cd19108">
    <property type="entry name" value="AKR_AKR1C1-35"/>
    <property type="match status" value="1"/>
</dbReference>
<evidence type="ECO:0000313" key="6">
    <source>
        <dbReference type="Proteomes" id="UP001652583"/>
    </source>
</evidence>
<accession>A0ABM3QB89</accession>
<comment type="similarity">
    <text evidence="1">Belongs to the aldo/keto reductase family.</text>
</comment>
<dbReference type="Gene3D" id="3.20.20.100">
    <property type="entry name" value="NADP-dependent oxidoreductase domain"/>
    <property type="match status" value="1"/>
</dbReference>
<dbReference type="SUPFAM" id="SSF51430">
    <property type="entry name" value="NAD(P)-linked oxidoreductase"/>
    <property type="match status" value="1"/>
</dbReference>
<dbReference type="InterPro" id="IPR020471">
    <property type="entry name" value="AKR"/>
</dbReference>